<dbReference type="InterPro" id="IPR003593">
    <property type="entry name" value="AAA+_ATPase"/>
</dbReference>
<protein>
    <submittedName>
        <fullName evidence="7">ATP-binding cassette domain-containing protein</fullName>
    </submittedName>
</protein>
<dbReference type="GO" id="GO:0005524">
    <property type="term" value="F:ATP binding"/>
    <property type="evidence" value="ECO:0007669"/>
    <property type="project" value="UniProtKB-KW"/>
</dbReference>
<feature type="region of interest" description="Disordered" evidence="5">
    <location>
        <begin position="310"/>
        <end position="329"/>
    </location>
</feature>
<dbReference type="InterPro" id="IPR027417">
    <property type="entry name" value="P-loop_NTPase"/>
</dbReference>
<evidence type="ECO:0000256" key="2">
    <source>
        <dbReference type="ARBA" id="ARBA00022448"/>
    </source>
</evidence>
<organism evidence="7 8">
    <name type="scientific">Streptomyces albipurpureus</name>
    <dbReference type="NCBI Taxonomy" id="2897419"/>
    <lineage>
        <taxon>Bacteria</taxon>
        <taxon>Bacillati</taxon>
        <taxon>Actinomycetota</taxon>
        <taxon>Actinomycetes</taxon>
        <taxon>Kitasatosporales</taxon>
        <taxon>Streptomycetaceae</taxon>
        <taxon>Streptomyces</taxon>
    </lineage>
</organism>
<keyword evidence="8" id="KW-1185">Reference proteome</keyword>
<dbReference type="InterPro" id="IPR017871">
    <property type="entry name" value="ABC_transporter-like_CS"/>
</dbReference>
<keyword evidence="2" id="KW-0813">Transport</keyword>
<evidence type="ECO:0000256" key="5">
    <source>
        <dbReference type="SAM" id="MobiDB-lite"/>
    </source>
</evidence>
<evidence type="ECO:0000256" key="3">
    <source>
        <dbReference type="ARBA" id="ARBA00022741"/>
    </source>
</evidence>
<dbReference type="Pfam" id="PF00005">
    <property type="entry name" value="ABC_tran"/>
    <property type="match status" value="1"/>
</dbReference>
<comment type="caution">
    <text evidence="7">The sequence shown here is derived from an EMBL/GenBank/DDBJ whole genome shotgun (WGS) entry which is preliminary data.</text>
</comment>
<dbReference type="SUPFAM" id="SSF52540">
    <property type="entry name" value="P-loop containing nucleoside triphosphate hydrolases"/>
    <property type="match status" value="1"/>
</dbReference>
<keyword evidence="4 7" id="KW-0067">ATP-binding</keyword>
<accession>A0ABT0UGA4</accession>
<feature type="domain" description="ABC transporter" evidence="6">
    <location>
        <begin position="10"/>
        <end position="235"/>
    </location>
</feature>
<name>A0ABT0UGA4_9ACTN</name>
<keyword evidence="3" id="KW-0547">Nucleotide-binding</keyword>
<dbReference type="Proteomes" id="UP001431429">
    <property type="component" value="Unassembled WGS sequence"/>
</dbReference>
<evidence type="ECO:0000313" key="7">
    <source>
        <dbReference type="EMBL" id="MCM2387449.1"/>
    </source>
</evidence>
<evidence type="ECO:0000259" key="6">
    <source>
        <dbReference type="PROSITE" id="PS50893"/>
    </source>
</evidence>
<dbReference type="RefSeq" id="WP_250917812.1">
    <property type="nucleotide sequence ID" value="NZ_JAMQAW010000003.1"/>
</dbReference>
<dbReference type="PANTHER" id="PTHR43335">
    <property type="entry name" value="ABC TRANSPORTER, ATP-BINDING PROTEIN"/>
    <property type="match status" value="1"/>
</dbReference>
<sequence>MNTLETTPAVHVRELCKDYGSGQRVGPLSFTVPAGSITGFVGHNGAGKTTTIRMLLGLIAPTEGTADILGHDLRDRVGYLPSVGALVEGPTFYDGLSGRRNLLIHARLGDIPTDRIGEVLAETGLADRADDRVGKYSLGMRQRLGIAAALLPRPALLILDEPANGLDPQGTADLRTLLRRLADDGITCFISSHLLTEVEQLCDHLVALHQGAVVFEGSPESLTGGTPGASRIQLRPDDPADLPALAELVAALGHTSTEEAGWLHFSAPGEAAAICNAAAMHAGITLAELKLHQISLEEAFFNLTAAQDAPPGAATAHPLPTVTTGSRPS</sequence>
<gene>
    <name evidence="7" type="ORF">NBG84_03830</name>
</gene>
<dbReference type="PROSITE" id="PS00211">
    <property type="entry name" value="ABC_TRANSPORTER_1"/>
    <property type="match status" value="1"/>
</dbReference>
<proteinExistence type="inferred from homology"/>
<dbReference type="EMBL" id="JAMQAW010000003">
    <property type="protein sequence ID" value="MCM2387449.1"/>
    <property type="molecule type" value="Genomic_DNA"/>
</dbReference>
<dbReference type="Gene3D" id="3.40.50.300">
    <property type="entry name" value="P-loop containing nucleotide triphosphate hydrolases"/>
    <property type="match status" value="1"/>
</dbReference>
<dbReference type="InterPro" id="IPR003439">
    <property type="entry name" value="ABC_transporter-like_ATP-bd"/>
</dbReference>
<comment type="similarity">
    <text evidence="1">Belongs to the ABC transporter superfamily.</text>
</comment>
<evidence type="ECO:0000313" key="8">
    <source>
        <dbReference type="Proteomes" id="UP001431429"/>
    </source>
</evidence>
<reference evidence="7" key="1">
    <citation type="submission" date="2022-06" db="EMBL/GenBank/DDBJ databases">
        <title>Genome public.</title>
        <authorList>
            <person name="Sun Q."/>
        </authorList>
    </citation>
    <scope>NUCLEOTIDE SEQUENCE</scope>
    <source>
        <strain evidence="7">CWNU-1</strain>
    </source>
</reference>
<dbReference type="SMART" id="SM00382">
    <property type="entry name" value="AAA"/>
    <property type="match status" value="1"/>
</dbReference>
<evidence type="ECO:0000256" key="4">
    <source>
        <dbReference type="ARBA" id="ARBA00022840"/>
    </source>
</evidence>
<evidence type="ECO:0000256" key="1">
    <source>
        <dbReference type="ARBA" id="ARBA00005417"/>
    </source>
</evidence>
<dbReference type="PROSITE" id="PS50893">
    <property type="entry name" value="ABC_TRANSPORTER_2"/>
    <property type="match status" value="1"/>
</dbReference>
<dbReference type="PANTHER" id="PTHR43335:SF4">
    <property type="entry name" value="ABC TRANSPORTER, ATP-BINDING PROTEIN"/>
    <property type="match status" value="1"/>
</dbReference>